<reference evidence="2" key="1">
    <citation type="submission" date="2021-01" db="EMBL/GenBank/DDBJ databases">
        <authorList>
            <consortium name="Genoscope - CEA"/>
            <person name="William W."/>
        </authorList>
    </citation>
    <scope>NUCLEOTIDE SEQUENCE</scope>
</reference>
<organism evidence="2">
    <name type="scientific">Brassica napus</name>
    <name type="common">Rape</name>
    <dbReference type="NCBI Taxonomy" id="3708"/>
    <lineage>
        <taxon>Eukaryota</taxon>
        <taxon>Viridiplantae</taxon>
        <taxon>Streptophyta</taxon>
        <taxon>Embryophyta</taxon>
        <taxon>Tracheophyta</taxon>
        <taxon>Spermatophyta</taxon>
        <taxon>Magnoliopsida</taxon>
        <taxon>eudicotyledons</taxon>
        <taxon>Gunneridae</taxon>
        <taxon>Pentapetalae</taxon>
        <taxon>rosids</taxon>
        <taxon>malvids</taxon>
        <taxon>Brassicales</taxon>
        <taxon>Brassicaceae</taxon>
        <taxon>Brassiceae</taxon>
        <taxon>Brassica</taxon>
    </lineage>
</organism>
<dbReference type="EMBL" id="HG994371">
    <property type="protein sequence ID" value="CAF1965102.1"/>
    <property type="molecule type" value="Genomic_DNA"/>
</dbReference>
<feature type="region of interest" description="Disordered" evidence="1">
    <location>
        <begin position="145"/>
        <end position="206"/>
    </location>
</feature>
<proteinExistence type="predicted"/>
<dbReference type="Proteomes" id="UP001295469">
    <property type="component" value="Chromosome C07"/>
</dbReference>
<accession>A0A816LZW1</accession>
<name>A0A816LZW1_BRANA</name>
<evidence type="ECO:0000256" key="1">
    <source>
        <dbReference type="SAM" id="MobiDB-lite"/>
    </source>
</evidence>
<feature type="compositionally biased region" description="Basic residues" evidence="1">
    <location>
        <begin position="191"/>
        <end position="206"/>
    </location>
</feature>
<protein>
    <submittedName>
        <fullName evidence="2">(rape) hypothetical protein</fullName>
    </submittedName>
</protein>
<dbReference type="AlphaFoldDB" id="A0A816LZW1"/>
<sequence length="206" mass="23756">MKLYHFALRIGPSDDDYVCVSARRYLGKERNMLEVETVSGRTLVWVSRLPVTPLKTDELKAVGVDEVVLAINYQPEVMLNFLKDFEAKLEIKITCSQETERMGTIESSLGNIKEISLLFSSLSRHCIYTLGSDAETTPCTFEEIESPDFRDLKEERDDEDEEQPEMERRGGGRGISNGGCGRAEQEEEEKRRRRRADRDARRRRMK</sequence>
<feature type="compositionally biased region" description="Gly residues" evidence="1">
    <location>
        <begin position="172"/>
        <end position="181"/>
    </location>
</feature>
<gene>
    <name evidence="2" type="ORF">DARMORV10_C07P13280.1</name>
</gene>
<evidence type="ECO:0000313" key="2">
    <source>
        <dbReference type="EMBL" id="CAF1965102.1"/>
    </source>
</evidence>